<evidence type="ECO:0000313" key="2">
    <source>
        <dbReference type="EnsemblMetazoa" id="XP_038050528.1"/>
    </source>
</evidence>
<name>A0A913ZFF6_PATMI</name>
<proteinExistence type="predicted"/>
<feature type="region of interest" description="Disordered" evidence="1">
    <location>
        <begin position="1"/>
        <end position="119"/>
    </location>
</feature>
<feature type="compositionally biased region" description="Basic and acidic residues" evidence="1">
    <location>
        <begin position="93"/>
        <end position="112"/>
    </location>
</feature>
<keyword evidence="3" id="KW-1185">Reference proteome</keyword>
<sequence>MRGKRRRSVKSQSAESIPGVTEIAETSSESQPDQAMQDLGDEGGMSQLEDATNLEGLDGGDYSEEHAKEEPQEVTDEERGGSSQEQLGEEAGSDVREGVSEDADGRGNREEETTSSVDLEDVSKIMEKAELEKLFDPKWAQLINKLPELCDPGLVLEENTHKEGNTKMQYQVPMMPIADCVKARWEDVNRELQESSQISPFRKLDDKRYWISDTDFKRYCQSSTVDREYCIQVEKELMRQEAASHGGPPRRRPYVKKSNAIRNPLLQSCENGFKKCDESARMAIRATSHTAFMLNALRNVLEKSPSTSQGDVISLLDGIQGSVESIADAASRVVARATVSRRDICMSQIHRNETESFEDFTTLPMDSKNLFHGEFYPTMQEHRKVNAPVMKRKLPPQPLDMDPNAKRPSLMDASFASQRPSFDYRDNYGGRFRPPPNQFRPWGGSYNEGYRSYNSGRGRGSHSRGNKRW</sequence>
<feature type="region of interest" description="Disordered" evidence="1">
    <location>
        <begin position="394"/>
        <end position="469"/>
    </location>
</feature>
<protein>
    <submittedName>
        <fullName evidence="2">Uncharacterized protein</fullName>
    </submittedName>
</protein>
<feature type="compositionally biased region" description="Polar residues" evidence="1">
    <location>
        <begin position="24"/>
        <end position="34"/>
    </location>
</feature>
<dbReference type="AlphaFoldDB" id="A0A913ZFF6"/>
<feature type="compositionally biased region" description="Basic residues" evidence="1">
    <location>
        <begin position="459"/>
        <end position="469"/>
    </location>
</feature>
<evidence type="ECO:0000313" key="3">
    <source>
        <dbReference type="Proteomes" id="UP000887568"/>
    </source>
</evidence>
<dbReference type="RefSeq" id="XP_038050528.1">
    <property type="nucleotide sequence ID" value="XM_038194600.1"/>
</dbReference>
<dbReference type="GeneID" id="119723754"/>
<accession>A0A913ZFF6</accession>
<evidence type="ECO:0000256" key="1">
    <source>
        <dbReference type="SAM" id="MobiDB-lite"/>
    </source>
</evidence>
<reference evidence="2" key="1">
    <citation type="submission" date="2022-11" db="UniProtKB">
        <authorList>
            <consortium name="EnsemblMetazoa"/>
        </authorList>
    </citation>
    <scope>IDENTIFICATION</scope>
</reference>
<dbReference type="Proteomes" id="UP000887568">
    <property type="component" value="Unplaced"/>
</dbReference>
<organism evidence="2 3">
    <name type="scientific">Patiria miniata</name>
    <name type="common">Bat star</name>
    <name type="synonym">Asterina miniata</name>
    <dbReference type="NCBI Taxonomy" id="46514"/>
    <lineage>
        <taxon>Eukaryota</taxon>
        <taxon>Metazoa</taxon>
        <taxon>Echinodermata</taxon>
        <taxon>Eleutherozoa</taxon>
        <taxon>Asterozoa</taxon>
        <taxon>Asteroidea</taxon>
        <taxon>Valvatacea</taxon>
        <taxon>Valvatida</taxon>
        <taxon>Asterinidae</taxon>
        <taxon>Patiria</taxon>
    </lineage>
</organism>
<dbReference type="EnsemblMetazoa" id="XM_038194600.1">
    <property type="protein sequence ID" value="XP_038050528.1"/>
    <property type="gene ID" value="LOC119723754"/>
</dbReference>